<dbReference type="Gene3D" id="3.20.20.370">
    <property type="entry name" value="Glycoside hydrolase/deacetylase"/>
    <property type="match status" value="1"/>
</dbReference>
<dbReference type="Proteomes" id="UP000245125">
    <property type="component" value="Unassembled WGS sequence"/>
</dbReference>
<dbReference type="PANTHER" id="PTHR34216">
    <property type="match status" value="1"/>
</dbReference>
<dbReference type="EMBL" id="OUUY01000108">
    <property type="protein sequence ID" value="SPQ01559.1"/>
    <property type="molecule type" value="Genomic_DNA"/>
</dbReference>
<dbReference type="AlphaFoldDB" id="A0A2U3QJL1"/>
<dbReference type="InterPro" id="IPR011330">
    <property type="entry name" value="Glyco_hydro/deAcase_b/a-brl"/>
</dbReference>
<evidence type="ECO:0000313" key="4">
    <source>
        <dbReference type="Proteomes" id="UP000245125"/>
    </source>
</evidence>
<proteinExistence type="predicted"/>
<reference evidence="4" key="1">
    <citation type="submission" date="2018-03" db="EMBL/GenBank/DDBJ databases">
        <authorList>
            <person name="Zecchin S."/>
        </authorList>
    </citation>
    <scope>NUCLEOTIDE SEQUENCE [LARGE SCALE GENOMIC DNA]</scope>
</reference>
<name>A0A2U3QJL1_9BACT</name>
<dbReference type="CDD" id="cd10918">
    <property type="entry name" value="CE4_NodB_like_5s_6s"/>
    <property type="match status" value="1"/>
</dbReference>
<dbReference type="OrthoDB" id="9776235at2"/>
<dbReference type="SUPFAM" id="SSF88713">
    <property type="entry name" value="Glycoside hydrolase/deacetylase"/>
    <property type="match status" value="1"/>
</dbReference>
<gene>
    <name evidence="3" type="ORF">NBG4_60035</name>
</gene>
<evidence type="ECO:0000256" key="1">
    <source>
        <dbReference type="ARBA" id="ARBA00022729"/>
    </source>
</evidence>
<keyword evidence="4" id="KW-1185">Reference proteome</keyword>
<keyword evidence="1" id="KW-0732">Signal</keyword>
<sequence>MRGCAIILMYHNIGIPPKDAVLRSLYVTPRMFKFQMCYLKEAGFEVIALTDIAKLACKGNSARRLVALTFDDGYRDFYDNAFPVLRRYGFPSTVFVVSDLAGKENMWDSAEGKAREKLLDWKEISRLSKEGVTFGSHTKSHPFLSRLSPLEAEEEVAGSKAFLEEKLQTPVESFCYPYGDYDDRIVTIVRNAGYKAAVTTKRGLVHSGDDPLELRRSFIRFSTHPLLFMYKVHSLYEDRKGARI</sequence>
<accession>A0A2U3QJL1</accession>
<dbReference type="InterPro" id="IPR051398">
    <property type="entry name" value="Polysacch_Deacetylase"/>
</dbReference>
<dbReference type="PROSITE" id="PS51677">
    <property type="entry name" value="NODB"/>
    <property type="match status" value="1"/>
</dbReference>
<evidence type="ECO:0000313" key="3">
    <source>
        <dbReference type="EMBL" id="SPQ01559.1"/>
    </source>
</evidence>
<dbReference type="Pfam" id="PF01522">
    <property type="entry name" value="Polysacc_deac_1"/>
    <property type="match status" value="1"/>
</dbReference>
<evidence type="ECO:0000259" key="2">
    <source>
        <dbReference type="PROSITE" id="PS51677"/>
    </source>
</evidence>
<feature type="domain" description="NodB homology" evidence="2">
    <location>
        <begin position="64"/>
        <end position="244"/>
    </location>
</feature>
<dbReference type="InterPro" id="IPR002509">
    <property type="entry name" value="NODB_dom"/>
</dbReference>
<dbReference type="GO" id="GO:0005975">
    <property type="term" value="P:carbohydrate metabolic process"/>
    <property type="evidence" value="ECO:0007669"/>
    <property type="project" value="InterPro"/>
</dbReference>
<dbReference type="GO" id="GO:0016810">
    <property type="term" value="F:hydrolase activity, acting on carbon-nitrogen (but not peptide) bonds"/>
    <property type="evidence" value="ECO:0007669"/>
    <property type="project" value="InterPro"/>
</dbReference>
<protein>
    <submittedName>
        <fullName evidence="3">Polysaccharide deacetylase</fullName>
    </submittedName>
</protein>
<organism evidence="3 4">
    <name type="scientific">Candidatus Sulfobium mesophilum</name>
    <dbReference type="NCBI Taxonomy" id="2016548"/>
    <lineage>
        <taxon>Bacteria</taxon>
        <taxon>Pseudomonadati</taxon>
        <taxon>Nitrospirota</taxon>
        <taxon>Nitrospiria</taxon>
        <taxon>Nitrospirales</taxon>
        <taxon>Nitrospiraceae</taxon>
        <taxon>Candidatus Sulfobium</taxon>
    </lineage>
</organism>
<dbReference type="PANTHER" id="PTHR34216:SF7">
    <property type="entry name" value="POLY-BETA-1,6-N-ACETYL-D-GLUCOSAMINE N-DEACETYLASE"/>
    <property type="match status" value="1"/>
</dbReference>